<feature type="transmembrane region" description="Helical" evidence="8">
    <location>
        <begin position="71"/>
        <end position="92"/>
    </location>
</feature>
<gene>
    <name evidence="9" type="ORF">CLODIP_2_CD02081</name>
</gene>
<comment type="caution">
    <text evidence="8">Lacks conserved residue(s) required for the propagation of feature annotation.</text>
</comment>
<dbReference type="GO" id="GO:0005886">
    <property type="term" value="C:plasma membrane"/>
    <property type="evidence" value="ECO:0007669"/>
    <property type="project" value="UniProtKB-SubCell"/>
</dbReference>
<feature type="transmembrane region" description="Helical" evidence="8">
    <location>
        <begin position="283"/>
        <end position="304"/>
    </location>
</feature>
<reference evidence="9 10" key="1">
    <citation type="submission" date="2020-04" db="EMBL/GenBank/DDBJ databases">
        <authorList>
            <person name="Alioto T."/>
            <person name="Alioto T."/>
            <person name="Gomez Garrido J."/>
        </authorList>
    </citation>
    <scope>NUCLEOTIDE SEQUENCE [LARGE SCALE GENOMIC DNA]</scope>
</reference>
<dbReference type="GO" id="GO:0008049">
    <property type="term" value="P:male courtship behavior"/>
    <property type="evidence" value="ECO:0007669"/>
    <property type="project" value="TreeGrafter"/>
</dbReference>
<keyword evidence="10" id="KW-1185">Reference proteome</keyword>
<sequence>MSLLKVVQPLFWFSKPLGVLPLTFRDGRFLVSKLSLLYSACGVACFVIGGYGRTLKNTLKLFSKPIEGSEILTFVSSSIVNIFGVLNIYYSAVCAKKLSHMFNELNVLMRSTRNLSYMESALMVRSIVIVLQIFVFFNYMFISILQTGLDYMELFKATTRILSLTSITCISTHFCALCLVLRSLIKSMNSELEQTLSSCSASNLNLQSAEKRLHVRMLRYRYVYAKIFDVCSDMNNLFGIFILLALTQYNIYIHVEVFGIISVLIDFNIKSNSEWTVEHTRSLIWAFVNVMKIMSHFVCCSLVISETKKTGTISSKYLARLPRGAALESIDCFSRAVAAMKLAFSANGFFSIDWEILFSSASACTVNTLILIQSYVNNHPDTGIVTGTE</sequence>
<comment type="similarity">
    <text evidence="8">Belongs to the insect chemoreceptor superfamily. Gustatory receptor (GR) family.</text>
</comment>
<evidence type="ECO:0000256" key="4">
    <source>
        <dbReference type="ARBA" id="ARBA00022989"/>
    </source>
</evidence>
<feature type="transmembrane region" description="Helical" evidence="8">
    <location>
        <begin position="122"/>
        <end position="141"/>
    </location>
</feature>
<comment type="function">
    <text evidence="8">Gustatory receptor which mediates acceptance or avoidance behavior, depending on its substrates.</text>
</comment>
<feature type="transmembrane region" description="Helical" evidence="8">
    <location>
        <begin position="34"/>
        <end position="51"/>
    </location>
</feature>
<dbReference type="Proteomes" id="UP000494165">
    <property type="component" value="Unassembled WGS sequence"/>
</dbReference>
<evidence type="ECO:0000256" key="3">
    <source>
        <dbReference type="ARBA" id="ARBA00022692"/>
    </source>
</evidence>
<dbReference type="GO" id="GO:0007165">
    <property type="term" value="P:signal transduction"/>
    <property type="evidence" value="ECO:0007669"/>
    <property type="project" value="UniProtKB-KW"/>
</dbReference>
<dbReference type="GO" id="GO:0050909">
    <property type="term" value="P:sensory perception of taste"/>
    <property type="evidence" value="ECO:0007669"/>
    <property type="project" value="InterPro"/>
</dbReference>
<protein>
    <recommendedName>
        <fullName evidence="8">Gustatory receptor</fullName>
    </recommendedName>
</protein>
<name>A0A8S1CF92_9INSE</name>
<dbReference type="PANTHER" id="PTHR21143:SF104">
    <property type="entry name" value="GUSTATORY RECEPTOR 8A-RELATED"/>
    <property type="match status" value="1"/>
</dbReference>
<dbReference type="EMBL" id="CADEPI010000032">
    <property type="protein sequence ID" value="CAB3367615.1"/>
    <property type="molecule type" value="Genomic_DNA"/>
</dbReference>
<evidence type="ECO:0000313" key="10">
    <source>
        <dbReference type="Proteomes" id="UP000494165"/>
    </source>
</evidence>
<comment type="subcellular location">
    <subcellularLocation>
        <location evidence="1 8">Cell membrane</location>
        <topology evidence="1 8">Multi-pass membrane protein</topology>
    </subcellularLocation>
</comment>
<evidence type="ECO:0000256" key="1">
    <source>
        <dbReference type="ARBA" id="ARBA00004651"/>
    </source>
</evidence>
<keyword evidence="6 8" id="KW-0675">Receptor</keyword>
<keyword evidence="5 8" id="KW-0472">Membrane</keyword>
<feature type="transmembrane region" description="Helical" evidence="8">
    <location>
        <begin position="161"/>
        <end position="181"/>
    </location>
</feature>
<keyword evidence="7 8" id="KW-0807">Transducer</keyword>
<dbReference type="GO" id="GO:0007635">
    <property type="term" value="P:chemosensory behavior"/>
    <property type="evidence" value="ECO:0007669"/>
    <property type="project" value="TreeGrafter"/>
</dbReference>
<dbReference type="Pfam" id="PF08395">
    <property type="entry name" value="7tm_7"/>
    <property type="match status" value="1"/>
</dbReference>
<evidence type="ECO:0000256" key="6">
    <source>
        <dbReference type="ARBA" id="ARBA00023170"/>
    </source>
</evidence>
<evidence type="ECO:0000256" key="5">
    <source>
        <dbReference type="ARBA" id="ARBA00023136"/>
    </source>
</evidence>
<evidence type="ECO:0000256" key="2">
    <source>
        <dbReference type="ARBA" id="ARBA00022475"/>
    </source>
</evidence>
<accession>A0A8S1CF92</accession>
<dbReference type="PANTHER" id="PTHR21143">
    <property type="entry name" value="INVERTEBRATE GUSTATORY RECEPTOR"/>
    <property type="match status" value="1"/>
</dbReference>
<keyword evidence="3 8" id="KW-0812">Transmembrane</keyword>
<keyword evidence="4 8" id="KW-1133">Transmembrane helix</keyword>
<evidence type="ECO:0000256" key="8">
    <source>
        <dbReference type="RuleBase" id="RU363108"/>
    </source>
</evidence>
<keyword evidence="2 8" id="KW-1003">Cell membrane</keyword>
<dbReference type="GO" id="GO:0030424">
    <property type="term" value="C:axon"/>
    <property type="evidence" value="ECO:0007669"/>
    <property type="project" value="TreeGrafter"/>
</dbReference>
<organism evidence="9 10">
    <name type="scientific">Cloeon dipterum</name>
    <dbReference type="NCBI Taxonomy" id="197152"/>
    <lineage>
        <taxon>Eukaryota</taxon>
        <taxon>Metazoa</taxon>
        <taxon>Ecdysozoa</taxon>
        <taxon>Arthropoda</taxon>
        <taxon>Hexapoda</taxon>
        <taxon>Insecta</taxon>
        <taxon>Pterygota</taxon>
        <taxon>Palaeoptera</taxon>
        <taxon>Ephemeroptera</taxon>
        <taxon>Pisciforma</taxon>
        <taxon>Baetidae</taxon>
        <taxon>Cloeon</taxon>
    </lineage>
</organism>
<evidence type="ECO:0000256" key="7">
    <source>
        <dbReference type="ARBA" id="ARBA00023224"/>
    </source>
</evidence>
<evidence type="ECO:0000313" key="9">
    <source>
        <dbReference type="EMBL" id="CAB3367615.1"/>
    </source>
</evidence>
<dbReference type="AlphaFoldDB" id="A0A8S1CF92"/>
<proteinExistence type="inferred from homology"/>
<dbReference type="GO" id="GO:0043025">
    <property type="term" value="C:neuronal cell body"/>
    <property type="evidence" value="ECO:0007669"/>
    <property type="project" value="TreeGrafter"/>
</dbReference>
<comment type="caution">
    <text evidence="9">The sequence shown here is derived from an EMBL/GenBank/DDBJ whole genome shotgun (WGS) entry which is preliminary data.</text>
</comment>
<feature type="transmembrane region" description="Helical" evidence="8">
    <location>
        <begin position="251"/>
        <end position="271"/>
    </location>
</feature>
<dbReference type="InterPro" id="IPR013604">
    <property type="entry name" value="7TM_chemorcpt"/>
</dbReference>
<dbReference type="GO" id="GO:0030425">
    <property type="term" value="C:dendrite"/>
    <property type="evidence" value="ECO:0007669"/>
    <property type="project" value="TreeGrafter"/>
</dbReference>
<dbReference type="OrthoDB" id="6366728at2759"/>